<dbReference type="RefSeq" id="WP_110063899.1">
    <property type="nucleotide sequence ID" value="NZ_QGTW01000002.1"/>
</dbReference>
<feature type="signal peptide" evidence="1">
    <location>
        <begin position="1"/>
        <end position="19"/>
    </location>
</feature>
<name>A0A2V3A3H3_9BACI</name>
<evidence type="ECO:0000313" key="4">
    <source>
        <dbReference type="Proteomes" id="UP000247150"/>
    </source>
</evidence>
<dbReference type="EMBL" id="QGTW01000002">
    <property type="protein sequence ID" value="PWW31366.1"/>
    <property type="molecule type" value="Genomic_DNA"/>
</dbReference>
<dbReference type="Pfam" id="PF14040">
    <property type="entry name" value="DNase_NucA_NucB"/>
    <property type="match status" value="1"/>
</dbReference>
<comment type="caution">
    <text evidence="3">The sequence shown here is derived from an EMBL/GenBank/DDBJ whole genome shotgun (WGS) entry which is preliminary data.</text>
</comment>
<organism evidence="3 4">
    <name type="scientific">Cytobacillus oceanisediminis</name>
    <dbReference type="NCBI Taxonomy" id="665099"/>
    <lineage>
        <taxon>Bacteria</taxon>
        <taxon>Bacillati</taxon>
        <taxon>Bacillota</taxon>
        <taxon>Bacilli</taxon>
        <taxon>Bacillales</taxon>
        <taxon>Bacillaceae</taxon>
        <taxon>Cytobacillus</taxon>
    </lineage>
</organism>
<proteinExistence type="predicted"/>
<accession>A0A2V3A3H3</accession>
<gene>
    <name evidence="3" type="ORF">DFO73_102363</name>
</gene>
<evidence type="ECO:0000256" key="1">
    <source>
        <dbReference type="SAM" id="SignalP"/>
    </source>
</evidence>
<evidence type="ECO:0000313" key="3">
    <source>
        <dbReference type="EMBL" id="PWW31366.1"/>
    </source>
</evidence>
<dbReference type="OrthoDB" id="2751008at2"/>
<dbReference type="Proteomes" id="UP000247150">
    <property type="component" value="Unassembled WGS sequence"/>
</dbReference>
<feature type="domain" description="Deoxyribonuclease NucA/NucB" evidence="2">
    <location>
        <begin position="386"/>
        <end position="466"/>
    </location>
</feature>
<dbReference type="AlphaFoldDB" id="A0A2V3A3H3"/>
<protein>
    <submittedName>
        <fullName evidence="3">Deoxyribonuclease NucA/NucB</fullName>
    </submittedName>
</protein>
<sequence>MKKYYKFVALLFTLCMFFAAPVEMEAKVNSSSEVTEKEKNEIKQAKPELYFIPTSDSEKADEVISQLKQGKSPETLGLISNQKHSPREQTLEQMNSEVKKNAVTIMEERTDKGKDSGMANSITASDGDDWTPPSFQYDDITFDSCVENEKAASGWIKNRYSQCWSSYVVYSDPAGCGPSWFPFGCDWVAFRVTVIANGYNGFRGVTYNYTIDDIDTDFDSKGWRGSKVTLSTECDGISETRDCIGADENATRTLANWESSSHYQFYITSEAPPITNNNKDQVSYMDMWPRITVDPPSKKYPPLTNDGPKETIRMDSADYLFTPGFSKREGAIFANFIPTFTYDMNDPYFNIMKEAFQHHKDALTSEGSVIPGKEPKPPLTRIYSAYDREQYNKNTNAKNQACKNLNKPEGYECDEFPFASTYEGAGKGDGRFSVRYIPRDANNTHGRWLAAWYAYNRILHKDSFYIGFRE</sequence>
<feature type="chain" id="PRO_5039464747" evidence="1">
    <location>
        <begin position="20"/>
        <end position="470"/>
    </location>
</feature>
<keyword evidence="1" id="KW-0732">Signal</keyword>
<reference evidence="3 4" key="1">
    <citation type="submission" date="2018-05" db="EMBL/GenBank/DDBJ databases">
        <title>Freshwater and sediment microbial communities from various areas in North America, analyzing microbe dynamics in response to fracking.</title>
        <authorList>
            <person name="Lamendella R."/>
        </authorList>
    </citation>
    <scope>NUCLEOTIDE SEQUENCE [LARGE SCALE GENOMIC DNA]</scope>
    <source>
        <strain evidence="3 4">15_TX</strain>
    </source>
</reference>
<evidence type="ECO:0000259" key="2">
    <source>
        <dbReference type="Pfam" id="PF14040"/>
    </source>
</evidence>
<dbReference type="InterPro" id="IPR029476">
    <property type="entry name" value="DNase_NucA_NucB"/>
</dbReference>